<reference evidence="2" key="1">
    <citation type="submission" date="2023-09" db="EMBL/GenBank/DDBJ databases">
        <title>Flavobacterium sp. 20NA77.7 isolated from freshwater.</title>
        <authorList>
            <person name="Le V."/>
            <person name="Ko S.-R."/>
            <person name="Ahn C.-Y."/>
            <person name="Oh H.-M."/>
        </authorList>
    </citation>
    <scope>NUCLEOTIDE SEQUENCE</scope>
    <source>
        <strain evidence="2">20NA77.7</strain>
    </source>
</reference>
<dbReference type="Proteomes" id="UP001180481">
    <property type="component" value="Chromosome"/>
</dbReference>
<evidence type="ECO:0000256" key="1">
    <source>
        <dbReference type="SAM" id="Phobius"/>
    </source>
</evidence>
<gene>
    <name evidence="2" type="ORF">RF683_01355</name>
</gene>
<dbReference type="RefSeq" id="WP_309532439.1">
    <property type="nucleotide sequence ID" value="NZ_CP133721.1"/>
</dbReference>
<sequence>MKKIEFWAKASNYSIAICGVVLIAKMFFRKYLENIIVPVLFVGGIALIVFIFSELMKFILKRKA</sequence>
<organism evidence="2 3">
    <name type="scientific">Flavobacterium nakdongensis</name>
    <dbReference type="NCBI Taxonomy" id="3073563"/>
    <lineage>
        <taxon>Bacteria</taxon>
        <taxon>Pseudomonadati</taxon>
        <taxon>Bacteroidota</taxon>
        <taxon>Flavobacteriia</taxon>
        <taxon>Flavobacteriales</taxon>
        <taxon>Flavobacteriaceae</taxon>
        <taxon>Flavobacterium</taxon>
    </lineage>
</organism>
<name>A0ABY9RAD3_9FLAO</name>
<keyword evidence="3" id="KW-1185">Reference proteome</keyword>
<proteinExistence type="predicted"/>
<dbReference type="EMBL" id="CP133721">
    <property type="protein sequence ID" value="WMW78119.1"/>
    <property type="molecule type" value="Genomic_DNA"/>
</dbReference>
<keyword evidence="1" id="KW-0812">Transmembrane</keyword>
<protein>
    <submittedName>
        <fullName evidence="2">Uncharacterized protein</fullName>
    </submittedName>
</protein>
<accession>A0ABY9RAD3</accession>
<feature type="transmembrane region" description="Helical" evidence="1">
    <location>
        <begin position="35"/>
        <end position="60"/>
    </location>
</feature>
<keyword evidence="1" id="KW-1133">Transmembrane helix</keyword>
<evidence type="ECO:0000313" key="2">
    <source>
        <dbReference type="EMBL" id="WMW78119.1"/>
    </source>
</evidence>
<evidence type="ECO:0000313" key="3">
    <source>
        <dbReference type="Proteomes" id="UP001180481"/>
    </source>
</evidence>
<keyword evidence="1" id="KW-0472">Membrane</keyword>
<feature type="transmembrane region" description="Helical" evidence="1">
    <location>
        <begin position="12"/>
        <end position="29"/>
    </location>
</feature>